<dbReference type="Proteomes" id="UP000026962">
    <property type="component" value="Chromosome 2"/>
</dbReference>
<proteinExistence type="predicted"/>
<dbReference type="EnsemblPlants" id="OPUNC02G12880.1">
    <property type="protein sequence ID" value="OPUNC02G12880.1"/>
    <property type="gene ID" value="OPUNC02G12880"/>
</dbReference>
<organism evidence="1">
    <name type="scientific">Oryza punctata</name>
    <name type="common">Red rice</name>
    <dbReference type="NCBI Taxonomy" id="4537"/>
    <lineage>
        <taxon>Eukaryota</taxon>
        <taxon>Viridiplantae</taxon>
        <taxon>Streptophyta</taxon>
        <taxon>Embryophyta</taxon>
        <taxon>Tracheophyta</taxon>
        <taxon>Spermatophyta</taxon>
        <taxon>Magnoliopsida</taxon>
        <taxon>Liliopsida</taxon>
        <taxon>Poales</taxon>
        <taxon>Poaceae</taxon>
        <taxon>BOP clade</taxon>
        <taxon>Oryzoideae</taxon>
        <taxon>Oryzeae</taxon>
        <taxon>Oryzinae</taxon>
        <taxon>Oryza</taxon>
    </lineage>
</organism>
<evidence type="ECO:0000313" key="1">
    <source>
        <dbReference type="EnsemblPlants" id="OPUNC02G12880.1"/>
    </source>
</evidence>
<name>A0A0E0JZ48_ORYPU</name>
<reference evidence="1" key="1">
    <citation type="submission" date="2015-04" db="UniProtKB">
        <authorList>
            <consortium name="EnsemblPlants"/>
        </authorList>
    </citation>
    <scope>IDENTIFICATION</scope>
</reference>
<dbReference type="AlphaFoldDB" id="A0A0E0JZ48"/>
<dbReference type="HOGENOM" id="CLU_2926691_0_0_1"/>
<dbReference type="Gramene" id="OPUNC02G12880.1">
    <property type="protein sequence ID" value="OPUNC02G12880.1"/>
    <property type="gene ID" value="OPUNC02G12880"/>
</dbReference>
<evidence type="ECO:0000313" key="2">
    <source>
        <dbReference type="Proteomes" id="UP000026962"/>
    </source>
</evidence>
<keyword evidence="2" id="KW-1185">Reference proteome</keyword>
<protein>
    <submittedName>
        <fullName evidence="1">Uncharacterized protein</fullName>
    </submittedName>
</protein>
<accession>A0A0E0JZ48</accession>
<reference evidence="1" key="2">
    <citation type="submission" date="2018-05" db="EMBL/GenBank/DDBJ databases">
        <title>OpunRS2 (Oryza punctata Reference Sequence Version 2).</title>
        <authorList>
            <person name="Zhang J."/>
            <person name="Kudrna D."/>
            <person name="Lee S."/>
            <person name="Talag J."/>
            <person name="Welchert J."/>
            <person name="Wing R.A."/>
        </authorList>
    </citation>
    <scope>NUCLEOTIDE SEQUENCE [LARGE SCALE GENOMIC DNA]</scope>
</reference>
<sequence>MVEPVGWDLFLNLLTEVQIRSLYIPGPLPKREEKLMKEKENKKDATTSSVELGTQFKIASA</sequence>